<organism evidence="1 2">
    <name type="scientific">Metabacillus idriensis</name>
    <dbReference type="NCBI Taxonomy" id="324768"/>
    <lineage>
        <taxon>Bacteria</taxon>
        <taxon>Bacillati</taxon>
        <taxon>Bacillota</taxon>
        <taxon>Bacilli</taxon>
        <taxon>Bacillales</taxon>
        <taxon>Bacillaceae</taxon>
        <taxon>Metabacillus</taxon>
    </lineage>
</organism>
<protein>
    <submittedName>
        <fullName evidence="1">Competence protein ComFB</fullName>
    </submittedName>
</protein>
<keyword evidence="2" id="KW-1185">Reference proteome</keyword>
<dbReference type="AlphaFoldDB" id="A0A6I2MEW6"/>
<evidence type="ECO:0000313" key="1">
    <source>
        <dbReference type="EMBL" id="MRX54323.1"/>
    </source>
</evidence>
<reference evidence="1 2" key="1">
    <citation type="submission" date="2019-11" db="EMBL/GenBank/DDBJ databases">
        <title>Bacillus idriensis genome.</title>
        <authorList>
            <person name="Konopka E.N."/>
            <person name="Newman J.D."/>
        </authorList>
    </citation>
    <scope>NUCLEOTIDE SEQUENCE [LARGE SCALE GENOMIC DNA]</scope>
    <source>
        <strain evidence="1 2">DSM 19097</strain>
    </source>
</reference>
<dbReference type="InterPro" id="IPR019657">
    <property type="entry name" value="ComFB"/>
</dbReference>
<dbReference type="Pfam" id="PF10719">
    <property type="entry name" value="ComFB"/>
    <property type="match status" value="1"/>
</dbReference>
<sequence length="93" mass="10744">MVVNAMERIMIDLLYEYKTALQMTCTCEECLNDVLALVLNRVQPRYVTNPEKVAYVKAEFVDKQQMTTLIVNLAECAKMVSDMPRCENYVRGE</sequence>
<evidence type="ECO:0000313" key="2">
    <source>
        <dbReference type="Proteomes" id="UP000441585"/>
    </source>
</evidence>
<gene>
    <name evidence="1" type="ORF">GJU41_10090</name>
</gene>
<name>A0A6I2MEW6_9BACI</name>
<proteinExistence type="predicted"/>
<dbReference type="EMBL" id="WKKF01000002">
    <property type="protein sequence ID" value="MRX54323.1"/>
    <property type="molecule type" value="Genomic_DNA"/>
</dbReference>
<comment type="caution">
    <text evidence="1">The sequence shown here is derived from an EMBL/GenBank/DDBJ whole genome shotgun (WGS) entry which is preliminary data.</text>
</comment>
<dbReference type="RefSeq" id="WP_070878223.1">
    <property type="nucleotide sequence ID" value="NZ_CAJGAA010000002.1"/>
</dbReference>
<dbReference type="Proteomes" id="UP000441585">
    <property type="component" value="Unassembled WGS sequence"/>
</dbReference>
<accession>A0A6I2MEW6</accession>